<keyword evidence="2" id="KW-0689">Ribosomal protein</keyword>
<dbReference type="GO" id="GO:0003735">
    <property type="term" value="F:structural constituent of ribosome"/>
    <property type="evidence" value="ECO:0007669"/>
    <property type="project" value="InterPro"/>
</dbReference>
<feature type="region of interest" description="Disordered" evidence="4">
    <location>
        <begin position="116"/>
        <end position="135"/>
    </location>
</feature>
<dbReference type="Pfam" id="PF00312">
    <property type="entry name" value="Ribosomal_S15"/>
    <property type="match status" value="1"/>
</dbReference>
<dbReference type="InterPro" id="IPR009068">
    <property type="entry name" value="uS15_NS1_RNA-bd_sf"/>
</dbReference>
<keyword evidence="3" id="KW-0687">Ribonucleoprotein</keyword>
<sequence>MYCMEEFEIRSKERVPVLSKMPPRILVQSCSKSLNGPLHSWLAGLSLKPSAYARSASSKAKRQKKKHDPFALAQARQRKAANLSRQRVLREEREAARGDPIVGKPTPVIEALLDGQPFPSPAPARPCEASSTESGSSNLNFFVSEDELNFALSHSKTSTEPVVESKSDSFDPQKSEEALQKHLEKHRNAEEAVKRIMQLDNGSSKDRTRLNIQRCIETFGRHNTDTVLPPKPATPVHPSAPQYPPRSPRAGPDTGSSEVQVAILTTKILTLAKQLETTSHKDKHNKRNLRLLVHRRQKLLSYLRKKERGGPRWQNLVTTLGLSDATWKGEISL</sequence>
<evidence type="ECO:0000313" key="6">
    <source>
        <dbReference type="Proteomes" id="UP001219355"/>
    </source>
</evidence>
<feature type="region of interest" description="Disordered" evidence="4">
    <location>
        <begin position="156"/>
        <end position="188"/>
    </location>
</feature>
<dbReference type="AlphaFoldDB" id="A0AAF0DAQ1"/>
<dbReference type="EMBL" id="CP120627">
    <property type="protein sequence ID" value="WEW54999.1"/>
    <property type="molecule type" value="Genomic_DNA"/>
</dbReference>
<dbReference type="GO" id="GO:1990904">
    <property type="term" value="C:ribonucleoprotein complex"/>
    <property type="evidence" value="ECO:0007669"/>
    <property type="project" value="UniProtKB-KW"/>
</dbReference>
<dbReference type="InterPro" id="IPR000589">
    <property type="entry name" value="Ribosomal_uS15"/>
</dbReference>
<dbReference type="Proteomes" id="UP001219355">
    <property type="component" value="Chromosome 1"/>
</dbReference>
<dbReference type="SMART" id="SM01387">
    <property type="entry name" value="Ribosomal_S15"/>
    <property type="match status" value="1"/>
</dbReference>
<evidence type="ECO:0000256" key="2">
    <source>
        <dbReference type="ARBA" id="ARBA00022980"/>
    </source>
</evidence>
<reference evidence="5" key="1">
    <citation type="submission" date="2023-03" db="EMBL/GenBank/DDBJ databases">
        <title>Emydomyces testavorans Genome Sequence.</title>
        <authorList>
            <person name="Hoyer L."/>
        </authorList>
    </citation>
    <scope>NUCLEOTIDE SEQUENCE</scope>
    <source>
        <strain evidence="5">16-2883</strain>
    </source>
</reference>
<evidence type="ECO:0000313" key="5">
    <source>
        <dbReference type="EMBL" id="WEW54999.1"/>
    </source>
</evidence>
<dbReference type="GO" id="GO:0006412">
    <property type="term" value="P:translation"/>
    <property type="evidence" value="ECO:0007669"/>
    <property type="project" value="InterPro"/>
</dbReference>
<dbReference type="InterPro" id="IPR005290">
    <property type="entry name" value="Ribosomal_uS15_bac-type"/>
</dbReference>
<dbReference type="Gene3D" id="1.10.287.10">
    <property type="entry name" value="S15/NS1, RNA-binding"/>
    <property type="match status" value="1"/>
</dbReference>
<dbReference type="PANTHER" id="PTHR23321:SF26">
    <property type="entry name" value="SMALL RIBOSOMAL SUBUNIT PROTEIN US15M"/>
    <property type="match status" value="1"/>
</dbReference>
<feature type="compositionally biased region" description="Basic and acidic residues" evidence="4">
    <location>
        <begin position="163"/>
        <end position="188"/>
    </location>
</feature>
<evidence type="ECO:0008006" key="7">
    <source>
        <dbReference type="Google" id="ProtNLM"/>
    </source>
</evidence>
<keyword evidence="6" id="KW-1185">Reference proteome</keyword>
<gene>
    <name evidence="5" type="ORF">PRK78_000426</name>
</gene>
<proteinExistence type="inferred from homology"/>
<evidence type="ECO:0000256" key="4">
    <source>
        <dbReference type="SAM" id="MobiDB-lite"/>
    </source>
</evidence>
<organism evidence="5 6">
    <name type="scientific">Emydomyces testavorans</name>
    <dbReference type="NCBI Taxonomy" id="2070801"/>
    <lineage>
        <taxon>Eukaryota</taxon>
        <taxon>Fungi</taxon>
        <taxon>Dikarya</taxon>
        <taxon>Ascomycota</taxon>
        <taxon>Pezizomycotina</taxon>
        <taxon>Eurotiomycetes</taxon>
        <taxon>Eurotiomycetidae</taxon>
        <taxon>Onygenales</taxon>
        <taxon>Nannizziopsiaceae</taxon>
        <taxon>Emydomyces</taxon>
    </lineage>
</organism>
<name>A0AAF0DAQ1_9EURO</name>
<protein>
    <recommendedName>
        <fullName evidence="7">Ribosomal protein S15</fullName>
    </recommendedName>
</protein>
<dbReference type="SUPFAM" id="SSF47060">
    <property type="entry name" value="S15/NS1 RNA-binding domain"/>
    <property type="match status" value="1"/>
</dbReference>
<feature type="region of interest" description="Disordered" evidence="4">
    <location>
        <begin position="221"/>
        <end position="257"/>
    </location>
</feature>
<dbReference type="GO" id="GO:0005840">
    <property type="term" value="C:ribosome"/>
    <property type="evidence" value="ECO:0007669"/>
    <property type="project" value="UniProtKB-KW"/>
</dbReference>
<dbReference type="CDD" id="cd00353">
    <property type="entry name" value="Ribosomal_S15p_S13e"/>
    <property type="match status" value="1"/>
</dbReference>
<dbReference type="GO" id="GO:0005737">
    <property type="term" value="C:cytoplasm"/>
    <property type="evidence" value="ECO:0007669"/>
    <property type="project" value="UniProtKB-ARBA"/>
</dbReference>
<evidence type="ECO:0000256" key="3">
    <source>
        <dbReference type="ARBA" id="ARBA00023274"/>
    </source>
</evidence>
<evidence type="ECO:0000256" key="1">
    <source>
        <dbReference type="ARBA" id="ARBA00008434"/>
    </source>
</evidence>
<accession>A0AAF0DAQ1</accession>
<dbReference type="PANTHER" id="PTHR23321">
    <property type="entry name" value="RIBOSOMAL PROTEIN S15, BACTERIAL AND ORGANELLAR"/>
    <property type="match status" value="1"/>
</dbReference>
<comment type="similarity">
    <text evidence="1">Belongs to the universal ribosomal protein uS15 family.</text>
</comment>